<name>A0A2I0L5X8_PUNGR</name>
<reference evidence="1 2" key="1">
    <citation type="submission" date="2017-11" db="EMBL/GenBank/DDBJ databases">
        <title>De-novo sequencing of pomegranate (Punica granatum L.) genome.</title>
        <authorList>
            <person name="Akparov Z."/>
            <person name="Amiraslanov A."/>
            <person name="Hajiyeva S."/>
            <person name="Abbasov M."/>
            <person name="Kaur K."/>
            <person name="Hamwieh A."/>
            <person name="Solovyev V."/>
            <person name="Salamov A."/>
            <person name="Braich B."/>
            <person name="Kosarev P."/>
            <person name="Mahmoud A."/>
            <person name="Hajiyev E."/>
            <person name="Babayeva S."/>
            <person name="Izzatullayeva V."/>
            <person name="Mammadov A."/>
            <person name="Mammadov A."/>
            <person name="Sharifova S."/>
            <person name="Ojaghi J."/>
            <person name="Eynullazada K."/>
            <person name="Bayramov B."/>
            <person name="Abdulazimova A."/>
            <person name="Shahmuradov I."/>
        </authorList>
    </citation>
    <scope>NUCLEOTIDE SEQUENCE [LARGE SCALE GENOMIC DNA]</scope>
    <source>
        <strain evidence="2">cv. AG2017</strain>
        <tissue evidence="1">Leaf</tissue>
    </source>
</reference>
<accession>A0A2I0L5X8</accession>
<protein>
    <submittedName>
        <fullName evidence="1">Uncharacterized protein</fullName>
    </submittedName>
</protein>
<gene>
    <name evidence="1" type="ORF">CRG98_004062</name>
</gene>
<evidence type="ECO:0000313" key="1">
    <source>
        <dbReference type="EMBL" id="PKI75526.1"/>
    </source>
</evidence>
<proteinExistence type="predicted"/>
<dbReference type="PANTHER" id="PTHR37766">
    <property type="entry name" value="OS01G0897100 PROTEIN"/>
    <property type="match status" value="1"/>
</dbReference>
<comment type="caution">
    <text evidence="1">The sequence shown here is derived from an EMBL/GenBank/DDBJ whole genome shotgun (WGS) entry which is preliminary data.</text>
</comment>
<dbReference type="Proteomes" id="UP000233551">
    <property type="component" value="Unassembled WGS sequence"/>
</dbReference>
<dbReference type="PANTHER" id="PTHR37766:SF1">
    <property type="entry name" value="OS01G0897100 PROTEIN"/>
    <property type="match status" value="1"/>
</dbReference>
<sequence length="595" mass="67746">MGGIYPGTILIDGSDAGTILPSDYCPIEAKSGSNSNSLGFTIHNVLITGMIRLFLSPADEAGGGDDESARSVIAHLNQLGSVIWSAVVAAGCRSEARLWLCNTISRLTSLPRLDHRDIFVSLLRSKPRGRALASQLLQMMFEKRPHMAGPVIARRSHLLEQFFRGNPRRIFDWFWNFDAGGGLDHKKGAKALSQFTFINRDICWEELEWKGKHGQSPAMVATKPHYFLDLDVQRTVENFAEYVPEFWSSSEFAESLRDGEILSIDSKYFLELFVDFMYVEDARDVWEVVSDFLMEEPFSCLCQRLLIGLEESDFLVFLKLLGDHLRPKMEHKEFGHSTHWLEIVLSKSRDFTSVDQLLLLNAVISQGRQLVRVIHDEECREEKEKIGDILSKISNAFSGANSFVSFLEECQRMKTVETDRAESWLLSTDEFTASWTIADLPEHIANQCFSAWMKWVNAKLTGLSTISRSRWTERKPTSRLLRLLGVTRSLWMSDWYIKQVLEGTYTSSPKLLPPHSKLFLTDHSSLLTPPTGVVKIICEYCRNQQRMLADLLNIPDIIWQWSLRGRCTGRVAAMTTEWRADCGYDCIGTLSIMHH</sequence>
<evidence type="ECO:0000313" key="2">
    <source>
        <dbReference type="Proteomes" id="UP000233551"/>
    </source>
</evidence>
<dbReference type="EMBL" id="PGOL01000167">
    <property type="protein sequence ID" value="PKI75526.1"/>
    <property type="molecule type" value="Genomic_DNA"/>
</dbReference>
<dbReference type="AlphaFoldDB" id="A0A2I0L5X8"/>
<dbReference type="STRING" id="22663.A0A2I0L5X8"/>
<keyword evidence="2" id="KW-1185">Reference proteome</keyword>
<organism evidence="1 2">
    <name type="scientific">Punica granatum</name>
    <name type="common">Pomegranate</name>
    <dbReference type="NCBI Taxonomy" id="22663"/>
    <lineage>
        <taxon>Eukaryota</taxon>
        <taxon>Viridiplantae</taxon>
        <taxon>Streptophyta</taxon>
        <taxon>Embryophyta</taxon>
        <taxon>Tracheophyta</taxon>
        <taxon>Spermatophyta</taxon>
        <taxon>Magnoliopsida</taxon>
        <taxon>eudicotyledons</taxon>
        <taxon>Gunneridae</taxon>
        <taxon>Pentapetalae</taxon>
        <taxon>rosids</taxon>
        <taxon>malvids</taxon>
        <taxon>Myrtales</taxon>
        <taxon>Lythraceae</taxon>
        <taxon>Punica</taxon>
    </lineage>
</organism>